<sequence>MYVNELPEWSERNSPPRRTKVVFQDFRWVDLRVAVKAVALIDSWSTHPRSILGVSGMRALLGFIGFMFYASQYGDRHYLFGPDSILPWRDFTEQLEQSGTFSLYAFSDSDAWFELTFHVGMVLALGVALGFGGRLVLAAHWVFLWSIFQRQHSLLDGGDNLAYVVIPMLLLTRCYDHFSISTGVARWVSERIPGAIRSLSIPPHNLGVLAIALQITLVYVTSGLYKVQGRLWQDGTALFHIMRVPEFTYPGVSNLVYENDFIVVAGTYATTLFMVYFPLGILVPALRPWTASVSIVFHLSIAIFMGLTSFALTMVACDLIFLSGAMHRGLAFLTRSQGSLLPVIQDRLGWPKSAPRAGAAPVSAENVESDCSSAHEEWRFDGRPDRLDEERAVGRAVLHNAGPGVSGSAPRRDGHGT</sequence>
<evidence type="ECO:0000256" key="5">
    <source>
        <dbReference type="SAM" id="MobiDB-lite"/>
    </source>
</evidence>
<organism evidence="8 9">
    <name type="scientific">Streptomyces caniscabiei</name>
    <dbReference type="NCBI Taxonomy" id="2746961"/>
    <lineage>
        <taxon>Bacteria</taxon>
        <taxon>Bacillati</taxon>
        <taxon>Actinomycetota</taxon>
        <taxon>Actinomycetes</taxon>
        <taxon>Kitasatosporales</taxon>
        <taxon>Streptomycetaceae</taxon>
        <taxon>Streptomyces</taxon>
    </lineage>
</organism>
<dbReference type="GO" id="GO:0012505">
    <property type="term" value="C:endomembrane system"/>
    <property type="evidence" value="ECO:0007669"/>
    <property type="project" value="UniProtKB-SubCell"/>
</dbReference>
<dbReference type="EMBL" id="JACYXT010000042">
    <property type="protein sequence ID" value="MBD9730169.1"/>
    <property type="molecule type" value="Genomic_DNA"/>
</dbReference>
<evidence type="ECO:0000313" key="9">
    <source>
        <dbReference type="Proteomes" id="UP000661025"/>
    </source>
</evidence>
<feature type="transmembrane region" description="Helical" evidence="6">
    <location>
        <begin position="295"/>
        <end position="322"/>
    </location>
</feature>
<feature type="region of interest" description="Disordered" evidence="5">
    <location>
        <begin position="392"/>
        <end position="417"/>
    </location>
</feature>
<evidence type="ECO:0000256" key="4">
    <source>
        <dbReference type="ARBA" id="ARBA00023136"/>
    </source>
</evidence>
<dbReference type="InterPro" id="IPR011020">
    <property type="entry name" value="HTTM-like"/>
</dbReference>
<evidence type="ECO:0000256" key="6">
    <source>
        <dbReference type="SAM" id="Phobius"/>
    </source>
</evidence>
<comment type="subcellular location">
    <subcellularLocation>
        <location evidence="1">Endomembrane system</location>
        <topology evidence="1">Multi-pass membrane protein</topology>
    </subcellularLocation>
</comment>
<evidence type="ECO:0000313" key="8">
    <source>
        <dbReference type="EMBL" id="MBD9730169.1"/>
    </source>
</evidence>
<feature type="transmembrane region" description="Helical" evidence="6">
    <location>
        <begin position="117"/>
        <end position="144"/>
    </location>
</feature>
<feature type="transmembrane region" description="Helical" evidence="6">
    <location>
        <begin position="206"/>
        <end position="225"/>
    </location>
</feature>
<keyword evidence="4 6" id="KW-0472">Membrane</keyword>
<dbReference type="InterPro" id="IPR053934">
    <property type="entry name" value="HTTM_dom"/>
</dbReference>
<dbReference type="PANTHER" id="PTHR39535">
    <property type="entry name" value="SPORULATION-DELAYING PROTEIN SDPB"/>
    <property type="match status" value="1"/>
</dbReference>
<keyword evidence="3 6" id="KW-1133">Transmembrane helix</keyword>
<dbReference type="SMART" id="SM00752">
    <property type="entry name" value="HTTM"/>
    <property type="match status" value="1"/>
</dbReference>
<name>A0A927QS54_9ACTN</name>
<gene>
    <name evidence="8" type="ORF">IHE70_44875</name>
</gene>
<comment type="caution">
    <text evidence="8">The sequence shown here is derived from an EMBL/GenBank/DDBJ whole genome shotgun (WGS) entry which is preliminary data.</text>
</comment>
<dbReference type="AlphaFoldDB" id="A0A927QS54"/>
<feature type="transmembrane region" description="Helical" evidence="6">
    <location>
        <begin position="261"/>
        <end position="283"/>
    </location>
</feature>
<feature type="domain" description="HTTM-like" evidence="7">
    <location>
        <begin position="46"/>
        <end position="326"/>
    </location>
</feature>
<reference evidence="8" key="1">
    <citation type="submission" date="2020-09" db="EMBL/GenBank/DDBJ databases">
        <title>Streptomyces canutascabiei sp. nov., which causes potato common scab and is distributed across the world.</title>
        <authorList>
            <person name="Nguyen H.P."/>
            <person name="Weisberg A.J."/>
            <person name="Chang J.H."/>
            <person name="Clarke C.R."/>
        </authorList>
    </citation>
    <scope>NUCLEOTIDE SEQUENCE</scope>
    <source>
        <strain evidence="8">ID-01-6.2a</strain>
    </source>
</reference>
<evidence type="ECO:0000259" key="7">
    <source>
        <dbReference type="SMART" id="SM00752"/>
    </source>
</evidence>
<dbReference type="Pfam" id="PF05090">
    <property type="entry name" value="HTTM"/>
    <property type="match status" value="1"/>
</dbReference>
<dbReference type="InterPro" id="IPR052964">
    <property type="entry name" value="Sporulation_signal_mat"/>
</dbReference>
<proteinExistence type="predicted"/>
<feature type="transmembrane region" description="Helical" evidence="6">
    <location>
        <begin position="51"/>
        <end position="70"/>
    </location>
</feature>
<evidence type="ECO:0000256" key="2">
    <source>
        <dbReference type="ARBA" id="ARBA00022692"/>
    </source>
</evidence>
<evidence type="ECO:0000256" key="3">
    <source>
        <dbReference type="ARBA" id="ARBA00022989"/>
    </source>
</evidence>
<evidence type="ECO:0000256" key="1">
    <source>
        <dbReference type="ARBA" id="ARBA00004127"/>
    </source>
</evidence>
<accession>A0A927QS54</accession>
<dbReference type="Proteomes" id="UP000661025">
    <property type="component" value="Unassembled WGS sequence"/>
</dbReference>
<protein>
    <submittedName>
        <fullName evidence="8">HTTM domain-containing protein</fullName>
    </submittedName>
</protein>
<dbReference type="PANTHER" id="PTHR39535:SF2">
    <property type="entry name" value="HTTM DOMAIN-CONTAINING PROTEIN"/>
    <property type="match status" value="1"/>
</dbReference>
<keyword evidence="2 6" id="KW-0812">Transmembrane</keyword>